<dbReference type="PROSITE" id="PS01117">
    <property type="entry name" value="HTH_MARR_1"/>
    <property type="match status" value="1"/>
</dbReference>
<dbReference type="PANTHER" id="PTHR42756:SF2">
    <property type="entry name" value="MARR FAMILY REGULATORY PROTEIN"/>
    <property type="match status" value="1"/>
</dbReference>
<keyword evidence="6" id="KW-1185">Reference proteome</keyword>
<dbReference type="GO" id="GO:0003677">
    <property type="term" value="F:DNA binding"/>
    <property type="evidence" value="ECO:0007669"/>
    <property type="project" value="UniProtKB-KW"/>
</dbReference>
<name>R4K843_CLOPA</name>
<dbReference type="InterPro" id="IPR023187">
    <property type="entry name" value="Tscrpt_reg_MarR-type_CS"/>
</dbReference>
<sequence>MKLINFARLVGILNRQSQDYMTIAYKSIDISFSECIFLLNLYDNEGINQEELSSMLLIDKAATARSIKSLEKKGFLVRKVSKEDKRAKKLYLTDKGKNYKEQIFSSLRKWIDFLTEGMDKETKNIVFKGLQSMAERAGNAVFNELLEDKIDDSNKDKQ</sequence>
<dbReference type="InterPro" id="IPR000835">
    <property type="entry name" value="HTH_MarR-typ"/>
</dbReference>
<dbReference type="PATRIC" id="fig|86416.3.peg.1753"/>
<evidence type="ECO:0000256" key="3">
    <source>
        <dbReference type="ARBA" id="ARBA00023163"/>
    </source>
</evidence>
<dbReference type="RefSeq" id="WP_015615007.1">
    <property type="nucleotide sequence ID" value="NC_021182.1"/>
</dbReference>
<dbReference type="PRINTS" id="PR00598">
    <property type="entry name" value="HTHMARR"/>
</dbReference>
<dbReference type="SUPFAM" id="SSF46785">
    <property type="entry name" value="Winged helix' DNA-binding domain"/>
    <property type="match status" value="1"/>
</dbReference>
<keyword evidence="3" id="KW-0804">Transcription</keyword>
<keyword evidence="2" id="KW-0238">DNA-binding</keyword>
<dbReference type="OrthoDB" id="6462103at2"/>
<gene>
    <name evidence="5" type="ORF">Clopa_1777</name>
</gene>
<keyword evidence="1" id="KW-0805">Transcription regulation</keyword>
<dbReference type="AlphaFoldDB" id="R4K843"/>
<dbReference type="HOGENOM" id="CLU_083287_18_0_9"/>
<organism evidence="5 6">
    <name type="scientific">Clostridium pasteurianum BC1</name>
    <dbReference type="NCBI Taxonomy" id="86416"/>
    <lineage>
        <taxon>Bacteria</taxon>
        <taxon>Bacillati</taxon>
        <taxon>Bacillota</taxon>
        <taxon>Clostridia</taxon>
        <taxon>Eubacteriales</taxon>
        <taxon>Clostridiaceae</taxon>
        <taxon>Clostridium</taxon>
    </lineage>
</organism>
<evidence type="ECO:0000259" key="4">
    <source>
        <dbReference type="PROSITE" id="PS50995"/>
    </source>
</evidence>
<evidence type="ECO:0000313" key="6">
    <source>
        <dbReference type="Proteomes" id="UP000013523"/>
    </source>
</evidence>
<dbReference type="InterPro" id="IPR036388">
    <property type="entry name" value="WH-like_DNA-bd_sf"/>
</dbReference>
<dbReference type="PROSITE" id="PS50995">
    <property type="entry name" value="HTH_MARR_2"/>
    <property type="match status" value="1"/>
</dbReference>
<accession>R4K843</accession>
<dbReference type="InterPro" id="IPR036390">
    <property type="entry name" value="WH_DNA-bd_sf"/>
</dbReference>
<dbReference type="GO" id="GO:0003700">
    <property type="term" value="F:DNA-binding transcription factor activity"/>
    <property type="evidence" value="ECO:0007669"/>
    <property type="project" value="InterPro"/>
</dbReference>
<dbReference type="Pfam" id="PF12802">
    <property type="entry name" value="MarR_2"/>
    <property type="match status" value="1"/>
</dbReference>
<dbReference type="STRING" id="86416.Clopa_1777"/>
<reference evidence="5 6" key="1">
    <citation type="submission" date="2012-01" db="EMBL/GenBank/DDBJ databases">
        <title>Complete sequence of chromosome of Clostridium pasteurianum BC1.</title>
        <authorList>
            <consortium name="US DOE Joint Genome Institute"/>
            <person name="Lucas S."/>
            <person name="Han J."/>
            <person name="Lapidus A."/>
            <person name="Cheng J.-F."/>
            <person name="Goodwin L."/>
            <person name="Pitluck S."/>
            <person name="Peters L."/>
            <person name="Mikhailova N."/>
            <person name="Teshima H."/>
            <person name="Detter J.C."/>
            <person name="Han C."/>
            <person name="Tapia R."/>
            <person name="Land M."/>
            <person name="Hauser L."/>
            <person name="Kyrpides N."/>
            <person name="Ivanova N."/>
            <person name="Pagani I."/>
            <person name="Dunn J."/>
            <person name="Taghavi S."/>
            <person name="Francis A."/>
            <person name="van der Lelie D."/>
            <person name="Woyke T."/>
        </authorList>
    </citation>
    <scope>NUCLEOTIDE SEQUENCE [LARGE SCALE GENOMIC DNA]</scope>
    <source>
        <strain evidence="5 6">BC1</strain>
    </source>
</reference>
<dbReference type="EMBL" id="CP003261">
    <property type="protein sequence ID" value="AGK96689.1"/>
    <property type="molecule type" value="Genomic_DNA"/>
</dbReference>
<dbReference type="Gene3D" id="1.10.10.10">
    <property type="entry name" value="Winged helix-like DNA-binding domain superfamily/Winged helix DNA-binding domain"/>
    <property type="match status" value="1"/>
</dbReference>
<evidence type="ECO:0000256" key="2">
    <source>
        <dbReference type="ARBA" id="ARBA00023125"/>
    </source>
</evidence>
<proteinExistence type="predicted"/>
<feature type="domain" description="HTH marR-type" evidence="4">
    <location>
        <begin position="1"/>
        <end position="135"/>
    </location>
</feature>
<dbReference type="KEGG" id="cpas:Clopa_1777"/>
<protein>
    <submittedName>
        <fullName evidence="5">Transcriptional regulator</fullName>
    </submittedName>
</protein>
<dbReference type="SMART" id="SM00347">
    <property type="entry name" value="HTH_MARR"/>
    <property type="match status" value="1"/>
</dbReference>
<evidence type="ECO:0000313" key="5">
    <source>
        <dbReference type="EMBL" id="AGK96689.1"/>
    </source>
</evidence>
<dbReference type="eggNOG" id="COG1846">
    <property type="taxonomic scope" value="Bacteria"/>
</dbReference>
<dbReference type="Proteomes" id="UP000013523">
    <property type="component" value="Chromosome"/>
</dbReference>
<evidence type="ECO:0000256" key="1">
    <source>
        <dbReference type="ARBA" id="ARBA00023015"/>
    </source>
</evidence>
<dbReference type="PANTHER" id="PTHR42756">
    <property type="entry name" value="TRANSCRIPTIONAL REGULATOR, MARR"/>
    <property type="match status" value="1"/>
</dbReference>